<gene>
    <name evidence="1" type="ORF">BO99DRAFT_435530</name>
</gene>
<evidence type="ECO:0000313" key="2">
    <source>
        <dbReference type="Proteomes" id="UP000249829"/>
    </source>
</evidence>
<evidence type="ECO:0000313" key="1">
    <source>
        <dbReference type="EMBL" id="PYI16411.1"/>
    </source>
</evidence>
<sequence length="175" mass="19730">MVVQRGVCSPAGYAAVASDAEALIYGLQQFPALERITIIPTAHGWLYQPVYETPMIRAFPKGFNYPIPHGWPTAAEREPTPEAEDWGILLENVKEQWRGARLILPGYGTQLHHLPPALLQRPKFRRLDLPLIVRGQEYGDWRAFRNGNLRRALSEASSLKHSSLYATIEIDSVTN</sequence>
<keyword evidence="2" id="KW-1185">Reference proteome</keyword>
<protein>
    <submittedName>
        <fullName evidence="1">Uncharacterized protein</fullName>
    </submittedName>
</protein>
<accession>A0A2V5GZ09</accession>
<dbReference type="Proteomes" id="UP000249829">
    <property type="component" value="Unassembled WGS sequence"/>
</dbReference>
<name>A0A2V5GZ09_ASPV1</name>
<dbReference type="STRING" id="1450538.A0A2V5GZ09"/>
<dbReference type="EMBL" id="KZ825170">
    <property type="protein sequence ID" value="PYI16411.1"/>
    <property type="molecule type" value="Genomic_DNA"/>
</dbReference>
<dbReference type="AlphaFoldDB" id="A0A2V5GZ09"/>
<reference evidence="1 2" key="1">
    <citation type="submission" date="2018-02" db="EMBL/GenBank/DDBJ databases">
        <title>The genomes of Aspergillus section Nigri reveals drivers in fungal speciation.</title>
        <authorList>
            <consortium name="DOE Joint Genome Institute"/>
            <person name="Vesth T.C."/>
            <person name="Nybo J."/>
            <person name="Theobald S."/>
            <person name="Brandl J."/>
            <person name="Frisvad J.C."/>
            <person name="Nielsen K.F."/>
            <person name="Lyhne E.K."/>
            <person name="Kogle M.E."/>
            <person name="Kuo A."/>
            <person name="Riley R."/>
            <person name="Clum A."/>
            <person name="Nolan M."/>
            <person name="Lipzen A."/>
            <person name="Salamov A."/>
            <person name="Henrissat B."/>
            <person name="Wiebenga A."/>
            <person name="De vries R.P."/>
            <person name="Grigoriev I.V."/>
            <person name="Mortensen U.H."/>
            <person name="Andersen M.R."/>
            <person name="Baker S.E."/>
        </authorList>
    </citation>
    <scope>NUCLEOTIDE SEQUENCE [LARGE SCALE GENOMIC DNA]</scope>
    <source>
        <strain evidence="1 2">CBS 115571</strain>
    </source>
</reference>
<organism evidence="1 2">
    <name type="scientific">Aspergillus violaceofuscus (strain CBS 115571)</name>
    <dbReference type="NCBI Taxonomy" id="1450538"/>
    <lineage>
        <taxon>Eukaryota</taxon>
        <taxon>Fungi</taxon>
        <taxon>Dikarya</taxon>
        <taxon>Ascomycota</taxon>
        <taxon>Pezizomycotina</taxon>
        <taxon>Eurotiomycetes</taxon>
        <taxon>Eurotiomycetidae</taxon>
        <taxon>Eurotiales</taxon>
        <taxon>Aspergillaceae</taxon>
        <taxon>Aspergillus</taxon>
    </lineage>
</organism>
<proteinExistence type="predicted"/>